<accession>A0A1M5I7T7</accession>
<organism evidence="3 4">
    <name type="scientific">Chryseobacterium arachidis</name>
    <dbReference type="NCBI Taxonomy" id="1416778"/>
    <lineage>
        <taxon>Bacteria</taxon>
        <taxon>Pseudomonadati</taxon>
        <taxon>Bacteroidota</taxon>
        <taxon>Flavobacteriia</taxon>
        <taxon>Flavobacteriales</taxon>
        <taxon>Weeksellaceae</taxon>
        <taxon>Chryseobacterium group</taxon>
        <taxon>Chryseobacterium</taxon>
    </lineage>
</organism>
<protein>
    <submittedName>
        <fullName evidence="3">Uncharacterized protein</fullName>
    </submittedName>
</protein>
<dbReference type="NCBIfam" id="NF047352">
    <property type="entry name" value="P_loop_sacsin"/>
    <property type="match status" value="1"/>
</dbReference>
<dbReference type="InterPro" id="IPR024975">
    <property type="entry name" value="NOV_C"/>
</dbReference>
<feature type="domain" description="Sacsin/Nov" evidence="2">
    <location>
        <begin position="39"/>
        <end position="134"/>
    </location>
</feature>
<reference evidence="4" key="1">
    <citation type="submission" date="2016-11" db="EMBL/GenBank/DDBJ databases">
        <authorList>
            <person name="Varghese N."/>
            <person name="Submissions S."/>
        </authorList>
    </citation>
    <scope>NUCLEOTIDE SEQUENCE [LARGE SCALE GENOMIC DNA]</scope>
    <source>
        <strain evidence="4">DSM 27619</strain>
    </source>
</reference>
<dbReference type="Proteomes" id="UP000184518">
    <property type="component" value="Unassembled WGS sequence"/>
</dbReference>
<evidence type="ECO:0000313" key="3">
    <source>
        <dbReference type="EMBL" id="SHG24322.1"/>
    </source>
</evidence>
<evidence type="ECO:0000259" key="1">
    <source>
        <dbReference type="Pfam" id="PF13020"/>
    </source>
</evidence>
<dbReference type="Pfam" id="PF13020">
    <property type="entry name" value="NOV_C"/>
    <property type="match status" value="1"/>
</dbReference>
<dbReference type="RefSeq" id="WP_143152379.1">
    <property type="nucleotide sequence ID" value="NZ_FQUT01000012.1"/>
</dbReference>
<dbReference type="STRING" id="1416778.SAMN05443633_11231"/>
<name>A0A1M5I7T7_9FLAO</name>
<dbReference type="InterPro" id="IPR036890">
    <property type="entry name" value="HATPase_C_sf"/>
</dbReference>
<dbReference type="InterPro" id="IPR058210">
    <property type="entry name" value="SACS/Nov_dom"/>
</dbReference>
<sequence>MKNKQEIIDDLFHKRSDFKDVDQAITMSNLLDTVSSDIYSESQRFVFELIQNADDAAKDTNNEVHFDFFQHSLIVSHNGNPFSEYDIKALTSAGSSTKKEDITKTGYKGIGFKSVFGKSDRVSIFSDGYQFRFDRSHFEETLPWQIIPIWTETGELQEEVQETVKKNKYAVSTIIEIDGVEQLETDLDELLNNGQILLFLRRVSKVSVSKNGQLLYLIEKRILNIETHFSQVILFKDDQEISRWITKTYGDIAVPEKTKQELKKDEKTPRKLRDAEMTEISFAAKIEDSKITALKDGESLIFTYLPTKVNDFRFPFLVNGSFLTNAAREGIHEDKVWNQWLFELIAEKILDWLVELSSTKYRFQILHLLPYKFSNEQNELKKSFNQSFTKESSSKNFIITQNGNVQKASEVVLDKTGLSGQKFIDQKSITEYLRTEKQLVFSEDCFVHSDVEEAKKLKAIGVHTFELENFGDFFASRSFTDRHKVSDNFSLIKFFKQKSDDDRSGIWFQNLKTLPFIYDEKGKLYNPSNGICFPTGLSSTELGDIPVIHPDIFEKIESDKLIYDWLKVVGVKEPSEIAYVSNVIIPGIRQENFINESNFLQVTRYLLRLFKENLLDEEMLECLREIKLKTKDSKQTFKSAQFCYLSNRYNPQIKIEGVIKEVTLVSEEYLNSGSSELEWSLFFKAIKVKDRVEIETINQNNALGTLRELTDATWVDECQAVAGKNGFGVGNHNVIHSVKLPSFINLISSNIEYSRLFWKSIISNPTHLQELTQYATYKYGIGNGYNNFPVSVTNYFPWYIKNKVCIPTSTKKILSPTDVYINTKEIKDIAGNYLPVFDFDEPLTEDWKNLLRFKDKLELLDYLSVLSNIVQEAEEKEEKETKITASLRRIGLIYNKLAAILPDMTHDEKQLIRDWASENKLLSINGKFEPAKEIKWITVEGFSSESEKLKVIRLPENADKHLDSFKELISLFQVQTIDEFIPVFDKPLSDTSLKDRLESVLPYYVALIEKKKMDESLGEFDRIYHLLDATEFFTASEIKLSFNFQSETFDGPALTVYKGENKFYFKGKWKSERTLLSLIKELSSFLGVFGLNEELRFLLLETETSEIREWLTEQGINLLKLNPRRSFMKKIPAVLQADQFEEDLIDKEFEEESEDNYFAEDPPVQERFEPIVNSTSFDTATIWAKRKTFSGVSEKAEASYSQIQSEDVREDVGRWCEEFVNSYLTGGDAAISEVFWMNEDQESGKPYDFKVVQNGKEHFIDVKGTPSGVKDVVYLSPNEWKFMLEKKENYSIYRVYNAGKEARIEIIENPADLLQRGVIFPNPITLQV</sequence>
<dbReference type="Gene3D" id="3.30.565.10">
    <property type="entry name" value="Histidine kinase-like ATPase, C-terminal domain"/>
    <property type="match status" value="1"/>
</dbReference>
<proteinExistence type="predicted"/>
<dbReference type="PANTHER" id="PTHR32387:SF0">
    <property type="entry name" value="PROTEIN NO VEIN"/>
    <property type="match status" value="1"/>
</dbReference>
<dbReference type="Pfam" id="PF25794">
    <property type="entry name" value="SACS"/>
    <property type="match status" value="1"/>
</dbReference>
<dbReference type="SUPFAM" id="SSF55874">
    <property type="entry name" value="ATPase domain of HSP90 chaperone/DNA topoisomerase II/histidine kinase"/>
    <property type="match status" value="1"/>
</dbReference>
<evidence type="ECO:0000313" key="4">
    <source>
        <dbReference type="Proteomes" id="UP000184518"/>
    </source>
</evidence>
<dbReference type="EMBL" id="FQUT01000012">
    <property type="protein sequence ID" value="SHG24322.1"/>
    <property type="molecule type" value="Genomic_DNA"/>
</dbReference>
<gene>
    <name evidence="3" type="ORF">SAMN05443633_11231</name>
</gene>
<dbReference type="InterPro" id="IPR052957">
    <property type="entry name" value="Auxin_embryo_med"/>
</dbReference>
<evidence type="ECO:0000259" key="2">
    <source>
        <dbReference type="Pfam" id="PF25794"/>
    </source>
</evidence>
<keyword evidence="4" id="KW-1185">Reference proteome</keyword>
<feature type="domain" description="Protein NO VEIN C-terminal" evidence="1">
    <location>
        <begin position="1232"/>
        <end position="1307"/>
    </location>
</feature>
<dbReference type="PANTHER" id="PTHR32387">
    <property type="entry name" value="WU:FJ29H11"/>
    <property type="match status" value="1"/>
</dbReference>
<dbReference type="OrthoDB" id="1062081at2"/>